<dbReference type="Proteomes" id="UP000037069">
    <property type="component" value="Unassembled WGS sequence"/>
</dbReference>
<feature type="non-terminal residue" evidence="1">
    <location>
        <position position="310"/>
    </location>
</feature>
<organism evidence="1 2">
    <name type="scientific">Lucilia cuprina</name>
    <name type="common">Green bottle fly</name>
    <name type="synonym">Australian sheep blowfly</name>
    <dbReference type="NCBI Taxonomy" id="7375"/>
    <lineage>
        <taxon>Eukaryota</taxon>
        <taxon>Metazoa</taxon>
        <taxon>Ecdysozoa</taxon>
        <taxon>Arthropoda</taxon>
        <taxon>Hexapoda</taxon>
        <taxon>Insecta</taxon>
        <taxon>Pterygota</taxon>
        <taxon>Neoptera</taxon>
        <taxon>Endopterygota</taxon>
        <taxon>Diptera</taxon>
        <taxon>Brachycera</taxon>
        <taxon>Muscomorpha</taxon>
        <taxon>Oestroidea</taxon>
        <taxon>Calliphoridae</taxon>
        <taxon>Luciliinae</taxon>
        <taxon>Lucilia</taxon>
    </lineage>
</organism>
<dbReference type="EMBL" id="JRES01000367">
    <property type="protein sequence ID" value="KNC31898.1"/>
    <property type="molecule type" value="Genomic_DNA"/>
</dbReference>
<sequence length="310" mass="33707">APFLPPVYLFAEPVKVIIEAFPLGADSVRLSQPLAGQWDYPKYGASGRVEFVGVGVGAWDYFGYSAEGVIQQNGAVIGDWEYPKYDAFGGSISAEGRFLYPGYSAEGFVASGSIGDWFYPRYEFEGGIAEVPDNAVMADFVYPSYEAEAEAIQQISGVLVANYWSYSASGVIGIQYGNGDWDYPGYDASGTVAQNGAVVGDWEYPGYSAEGVVDRYGLIDGAWDYPRYGFDGFIGFPGVGVGIWNYPTYQLSGTLGDKVTGKKRRQMLVIRANIPTTLRLRVKLSPSGRALWAGTDAAITPYRRVWNGTN</sequence>
<evidence type="ECO:0000313" key="1">
    <source>
        <dbReference type="EMBL" id="KNC31898.1"/>
    </source>
</evidence>
<feature type="non-terminal residue" evidence="1">
    <location>
        <position position="1"/>
    </location>
</feature>
<accession>A0A0L0CHP2</accession>
<dbReference type="AlphaFoldDB" id="A0A0L0CHP2"/>
<proteinExistence type="predicted"/>
<comment type="caution">
    <text evidence="1">The sequence shown here is derived from an EMBL/GenBank/DDBJ whole genome shotgun (WGS) entry which is preliminary data.</text>
</comment>
<keyword evidence="2" id="KW-1185">Reference proteome</keyword>
<name>A0A0L0CHP2_LUCCU</name>
<reference evidence="1 2" key="1">
    <citation type="journal article" date="2015" name="Nat. Commun.">
        <title>Lucilia cuprina genome unlocks parasitic fly biology to underpin future interventions.</title>
        <authorList>
            <person name="Anstead C.A."/>
            <person name="Korhonen P.K."/>
            <person name="Young N.D."/>
            <person name="Hall R.S."/>
            <person name="Jex A.R."/>
            <person name="Murali S.C."/>
            <person name="Hughes D.S."/>
            <person name="Lee S.F."/>
            <person name="Perry T."/>
            <person name="Stroehlein A.J."/>
            <person name="Ansell B.R."/>
            <person name="Breugelmans B."/>
            <person name="Hofmann A."/>
            <person name="Qu J."/>
            <person name="Dugan S."/>
            <person name="Lee S.L."/>
            <person name="Chao H."/>
            <person name="Dinh H."/>
            <person name="Han Y."/>
            <person name="Doddapaneni H.V."/>
            <person name="Worley K.C."/>
            <person name="Muzny D.M."/>
            <person name="Ioannidis P."/>
            <person name="Waterhouse R.M."/>
            <person name="Zdobnov E.M."/>
            <person name="James P.J."/>
            <person name="Bagnall N.H."/>
            <person name="Kotze A.C."/>
            <person name="Gibbs R.A."/>
            <person name="Richards S."/>
            <person name="Batterham P."/>
            <person name="Gasser R.B."/>
        </authorList>
    </citation>
    <scope>NUCLEOTIDE SEQUENCE [LARGE SCALE GENOMIC DNA]</scope>
    <source>
        <strain evidence="1 2">LS</strain>
        <tissue evidence="1">Full body</tissue>
    </source>
</reference>
<protein>
    <submittedName>
        <fullName evidence="1">Uncharacterized protein</fullName>
    </submittedName>
</protein>
<evidence type="ECO:0000313" key="2">
    <source>
        <dbReference type="Proteomes" id="UP000037069"/>
    </source>
</evidence>
<gene>
    <name evidence="1" type="ORF">FF38_03580</name>
</gene>